<keyword evidence="2" id="KW-1185">Reference proteome</keyword>
<organism evidence="1 2">
    <name type="scientific">Tumebacillus flagellatus</name>
    <dbReference type="NCBI Taxonomy" id="1157490"/>
    <lineage>
        <taxon>Bacteria</taxon>
        <taxon>Bacillati</taxon>
        <taxon>Bacillota</taxon>
        <taxon>Bacilli</taxon>
        <taxon>Bacillales</taxon>
        <taxon>Alicyclobacillaceae</taxon>
        <taxon>Tumebacillus</taxon>
    </lineage>
</organism>
<comment type="caution">
    <text evidence="1">The sequence shown here is derived from an EMBL/GenBank/DDBJ whole genome shotgun (WGS) entry which is preliminary data.</text>
</comment>
<accession>A0A074LL78</accession>
<dbReference type="AlphaFoldDB" id="A0A074LL78"/>
<evidence type="ECO:0000313" key="2">
    <source>
        <dbReference type="Proteomes" id="UP000027931"/>
    </source>
</evidence>
<sequence>MIPQFYVLGSSEPRPESVRTIFADGSADQTYRDGVDLELSHWIPNRTPSEFKANTSTEICMNFVAGNSTEGWDLAINNHLDCDGVLSIFTLVHSEFALKHRETIVQIAEMGDFMGWGDSKAQAVYQALTKFMFGAKAENVDIRKIYEASFELIIRMLETDLSDDLQAQELHALVERSLQLVESGRVKRRVYGERFVHYHLPADVAGGELHRALHIPAFNALLTDAALLLPQVRHKLDPEKVHLVSVEGTIGTYYDLWYPGYMWAETPHAWRAPGFEFSGSTNGHYYGHPPLEEIVAQLQELETADGTWTLARELSPFASIKGRDFPVVLSFLTESALMPDLVASMLANAF</sequence>
<dbReference type="InterPro" id="IPR046509">
    <property type="entry name" value="DUF6687"/>
</dbReference>
<dbReference type="RefSeq" id="WP_038091953.1">
    <property type="nucleotide sequence ID" value="NZ_JMIR01000031.1"/>
</dbReference>
<reference evidence="1 2" key="1">
    <citation type="journal article" date="2013" name="Int. J. Syst. Evol. Microbiol.">
        <title>Tumebacillus flagellatus sp. nov., an alpha-amylase/pullulanase-producing bacterium isolated from cassava wastewater.</title>
        <authorList>
            <person name="Wang Q."/>
            <person name="Xie N."/>
            <person name="Qin Y."/>
            <person name="Shen N."/>
            <person name="Zhu J."/>
            <person name="Mi H."/>
            <person name="Huang R."/>
        </authorList>
    </citation>
    <scope>NUCLEOTIDE SEQUENCE [LARGE SCALE GENOMIC DNA]</scope>
    <source>
        <strain evidence="1 2">GST4</strain>
    </source>
</reference>
<evidence type="ECO:0000313" key="1">
    <source>
        <dbReference type="EMBL" id="KEO81864.1"/>
    </source>
</evidence>
<dbReference type="EMBL" id="JMIR01000031">
    <property type="protein sequence ID" value="KEO81864.1"/>
    <property type="molecule type" value="Genomic_DNA"/>
</dbReference>
<proteinExistence type="predicted"/>
<protein>
    <submittedName>
        <fullName evidence="1">Uncharacterized protein</fullName>
    </submittedName>
</protein>
<dbReference type="OrthoDB" id="2379877at2"/>
<dbReference type="Pfam" id="PF20392">
    <property type="entry name" value="DUF6687"/>
    <property type="match status" value="1"/>
</dbReference>
<dbReference type="eggNOG" id="ENOG502ZBV2">
    <property type="taxonomic scope" value="Bacteria"/>
</dbReference>
<name>A0A074LL78_9BACL</name>
<dbReference type="Proteomes" id="UP000027931">
    <property type="component" value="Unassembled WGS sequence"/>
</dbReference>
<gene>
    <name evidence="1" type="ORF">EL26_18680</name>
</gene>